<dbReference type="SUPFAM" id="SSF51445">
    <property type="entry name" value="(Trans)glycosidases"/>
    <property type="match status" value="1"/>
</dbReference>
<dbReference type="InterPro" id="IPR005084">
    <property type="entry name" value="CBM6"/>
</dbReference>
<evidence type="ECO:0000259" key="6">
    <source>
        <dbReference type="PROSITE" id="PS51175"/>
    </source>
</evidence>
<dbReference type="SUPFAM" id="SSF51011">
    <property type="entry name" value="Glycosyl hydrolase domain"/>
    <property type="match status" value="1"/>
</dbReference>
<sequence>MSKHKRSKKKNRERKKGLFHKISAFSVLSTFALTTALTGTASAQDSPYTRQGAGPMYFMTYEHQWTKNTYMPEKRLKENIDWMAKNFLPYGYDMVSTDGWIEGATLLNKNGYVVSHNDKWMTNPINMDGAEEEVELGALLNGDFEEGVDVGWKVETDAMFGVDANDAYEGSKLWVYGPEPHTAKVSQTVEGLENGNYTLTVRVKFPNDVQNFVDGTSTATMKLKNYNTTEESEPAPEQVVALNDGLTDEYGKARYGLFELQAEVTNGRLTVEFNIDAKGDHSSFQLDNVELYKTGEKPEEDNEENEPFQYPSEKYPDGHTWKFWGDYLKEKGMDFGIYYNPLWISPEVVKNPDKYIVKGTENNPDGPTYVVDLIDQGDPDDPTDGDRFNGGQGNERSLYWVDVNHPDAEKYIKGYIDFFAEQGANFLRVDFLSWYETGTDANIGTVGQAHDRKLYEKSLKWMSEASKENNVLLSLVMPHLKNHGELEQKYGDMIRINEDTFTGGWDHISGRRQEWRPGWSQWANSFQGFTGFSDIGGRSSMILDGDFLRLNTFTGPYADHEKKTTLSLYTLAGSPIAISDQYDTIGANYKYYQNPELIEFNKMGLVGKPIYESAKHFGESNSSRDSQRWVGQLPDGSWVVGLFNRNDESKSFNFNFKEDLGIENGHVRDVWAHKDLGIQTSHSVTLEPHDSVVLKVIPTTTENVYEAEAASYSNGIEFANEQIGHAGFGYLNDINEKAESVTYAISAPKSGVYNLNINYSASKASEATIGVREVSTGENAHSKQVKLNPTNGKWKEARTEIVLQEGTNLVQIQNAAGNFNLDSITLGEAKDQETQSMLLNGDFKAGFAHWSRSNMVNQSIEDGFVQISSINEKAFESDLWQYIVPQAGTYELTANMKRSGQFNEAFLYIEKNGTMEKVEVPESEDMKKVIIPDIEVSEGDVLKIGNIASSQSGGKLTIDNIALKSAYHNHYFNIEKNKNKIELTRKQDNQNEAKHFSHLVKLPIQKKPRKIQTENKTYKKVNSLEEVREKVEVYFYDEQNNVFLNIPTNEEKKIQIKF</sequence>
<dbReference type="Gene3D" id="2.60.40.1180">
    <property type="entry name" value="Golgi alpha-mannosidase II"/>
    <property type="match status" value="1"/>
</dbReference>
<dbReference type="InterPro" id="IPR008979">
    <property type="entry name" value="Galactose-bd-like_sf"/>
</dbReference>
<evidence type="ECO:0000256" key="2">
    <source>
        <dbReference type="ARBA" id="ARBA00022729"/>
    </source>
</evidence>
<feature type="chain" id="PRO_5046979659" description="CBM6 domain-containing protein" evidence="5">
    <location>
        <begin position="44"/>
        <end position="1058"/>
    </location>
</feature>
<evidence type="ECO:0000256" key="4">
    <source>
        <dbReference type="ARBA" id="ARBA00023295"/>
    </source>
</evidence>
<dbReference type="InterPro" id="IPR013780">
    <property type="entry name" value="Glyco_hydro_b"/>
</dbReference>
<comment type="similarity">
    <text evidence="1">Belongs to the glycosyl hydrolase 27 family.</text>
</comment>
<dbReference type="Pfam" id="PF17801">
    <property type="entry name" value="Melibiase_C"/>
    <property type="match status" value="1"/>
</dbReference>
<dbReference type="PROSITE" id="PS51175">
    <property type="entry name" value="CBM6"/>
    <property type="match status" value="1"/>
</dbReference>
<comment type="caution">
    <text evidence="7">The sequence shown here is derived from an EMBL/GenBank/DDBJ whole genome shotgun (WGS) entry which is preliminary data.</text>
</comment>
<dbReference type="InterPro" id="IPR041233">
    <property type="entry name" value="Melibiase_C"/>
</dbReference>
<dbReference type="Gene3D" id="2.60.120.260">
    <property type="entry name" value="Galactose-binding domain-like"/>
    <property type="match status" value="3"/>
</dbReference>
<dbReference type="Pfam" id="PF16990">
    <property type="entry name" value="CBM_35"/>
    <property type="match status" value="1"/>
</dbReference>
<feature type="signal peptide" evidence="5">
    <location>
        <begin position="1"/>
        <end position="43"/>
    </location>
</feature>
<dbReference type="PANTHER" id="PTHR11452">
    <property type="entry name" value="ALPHA-GALACTOSIDASE/ALPHA-N-ACETYLGALACTOSAMINIDASE"/>
    <property type="match status" value="1"/>
</dbReference>
<dbReference type="InterPro" id="IPR002241">
    <property type="entry name" value="Glyco_hydro_27"/>
</dbReference>
<dbReference type="InterPro" id="IPR017853">
    <property type="entry name" value="GH"/>
</dbReference>
<name>A0ABT3DJU1_9BACI</name>
<gene>
    <name evidence="7" type="ORF">OIH86_16870</name>
</gene>
<protein>
    <recommendedName>
        <fullName evidence="6">CBM6 domain-containing protein</fullName>
    </recommendedName>
</protein>
<dbReference type="PANTHER" id="PTHR11452:SF75">
    <property type="entry name" value="ALPHA-GALACTOSIDASE MEL1"/>
    <property type="match status" value="1"/>
</dbReference>
<proteinExistence type="inferred from homology"/>
<dbReference type="Gene3D" id="3.20.20.70">
    <property type="entry name" value="Aldolase class I"/>
    <property type="match status" value="1"/>
</dbReference>
<evidence type="ECO:0000256" key="1">
    <source>
        <dbReference type="ARBA" id="ARBA00009743"/>
    </source>
</evidence>
<evidence type="ECO:0000256" key="3">
    <source>
        <dbReference type="ARBA" id="ARBA00022801"/>
    </source>
</evidence>
<feature type="domain" description="CBM6" evidence="6">
    <location>
        <begin position="703"/>
        <end position="827"/>
    </location>
</feature>
<evidence type="ECO:0000256" key="5">
    <source>
        <dbReference type="SAM" id="SignalP"/>
    </source>
</evidence>
<dbReference type="SUPFAM" id="SSF49785">
    <property type="entry name" value="Galactose-binding domain-like"/>
    <property type="match status" value="1"/>
</dbReference>
<accession>A0ABT3DJU1</accession>
<evidence type="ECO:0000313" key="7">
    <source>
        <dbReference type="EMBL" id="MCV9887315.1"/>
    </source>
</evidence>
<dbReference type="RefSeq" id="WP_264143708.1">
    <property type="nucleotide sequence ID" value="NZ_JAOYEY010000044.1"/>
</dbReference>
<dbReference type="EMBL" id="JAOYEY010000044">
    <property type="protein sequence ID" value="MCV9887315.1"/>
    <property type="molecule type" value="Genomic_DNA"/>
</dbReference>
<dbReference type="InterPro" id="IPR013785">
    <property type="entry name" value="Aldolase_TIM"/>
</dbReference>
<keyword evidence="4" id="KW-0326">Glycosidase</keyword>
<evidence type="ECO:0000313" key="8">
    <source>
        <dbReference type="Proteomes" id="UP001526147"/>
    </source>
</evidence>
<keyword evidence="2 5" id="KW-0732">Signal</keyword>
<reference evidence="7 8" key="1">
    <citation type="submission" date="2022-10" db="EMBL/GenBank/DDBJ databases">
        <title>Draft genome assembly of moderately radiation resistant bacterium Metabacillus halosaccharovorans.</title>
        <authorList>
            <person name="Pal S."/>
            <person name="Gopinathan A."/>
        </authorList>
    </citation>
    <scope>NUCLEOTIDE SEQUENCE [LARGE SCALE GENOMIC DNA]</scope>
    <source>
        <strain evidence="7 8">VITHBRA001</strain>
    </source>
</reference>
<keyword evidence="3" id="KW-0378">Hydrolase</keyword>
<organism evidence="7 8">
    <name type="scientific">Metabacillus halosaccharovorans</name>
    <dbReference type="NCBI Taxonomy" id="930124"/>
    <lineage>
        <taxon>Bacteria</taxon>
        <taxon>Bacillati</taxon>
        <taxon>Bacillota</taxon>
        <taxon>Bacilli</taxon>
        <taxon>Bacillales</taxon>
        <taxon>Bacillaceae</taxon>
        <taxon>Metabacillus</taxon>
    </lineage>
</organism>
<dbReference type="Proteomes" id="UP001526147">
    <property type="component" value="Unassembled WGS sequence"/>
</dbReference>
<keyword evidence="8" id="KW-1185">Reference proteome</keyword>